<dbReference type="Proteomes" id="UP001178508">
    <property type="component" value="Chromosome 11"/>
</dbReference>
<dbReference type="AlphaFoldDB" id="A0AAV1FZB3"/>
<keyword evidence="7" id="KW-1185">Reference proteome</keyword>
<dbReference type="PANTHER" id="PTHR10903:SF170">
    <property type="entry name" value="GTPASE IMAP FAMILY MEMBER 7"/>
    <property type="match status" value="1"/>
</dbReference>
<evidence type="ECO:0000256" key="2">
    <source>
        <dbReference type="ARBA" id="ARBA00022741"/>
    </source>
</evidence>
<dbReference type="PANTHER" id="PTHR10903">
    <property type="entry name" value="GTPASE, IMAP FAMILY MEMBER-RELATED"/>
    <property type="match status" value="1"/>
</dbReference>
<sequence length="481" mass="53226">MASKQEDPEKSEFRIVLMGKTGTGKSTSGNAILDIPEEKGFEEGPSPSSVTSTCLSKTKEIHGHTLTVVDTPGLFHTEMSLKETMEMIATSIEQSVPHAFLWVIKQGSFTAEDKKSIDIFKAVIESATNRTIILFTHGDKENVRDFIESEPYLNKFIRECHNEYQVLNNKDDGQFLVEKIENMVQKRGNLSYRLIETALETIQESNEPDGEQAEETSELRIVVIGKVGVEKTSVMNALWRSSEEYQTPAAEHESIFLPGTWNKKKMTIDGQTMMIVDTPGLCDTNKSNNVMEEIKNAVSKVAPGPHVFLLVLPVGTLTQEGKEIVKFFQTFGGNILQYTMAVFPEGEKLNGRTTIEKFISRSKDLSKFVYDDCERRYHVLNSTENLPQVSELVRKIQEMVENNKGTCFTNPPVQGNRIMRFVNGSALAGAAVGGTVAHIFGTPFGIPGGLWVGLVAGGLLGVLGFSTVEKGRKMHASCCKK</sequence>
<dbReference type="PROSITE" id="PS51720">
    <property type="entry name" value="G_AIG1"/>
    <property type="match status" value="1"/>
</dbReference>
<keyword evidence="4" id="KW-0812">Transmembrane</keyword>
<feature type="transmembrane region" description="Helical" evidence="4">
    <location>
        <begin position="446"/>
        <end position="465"/>
    </location>
</feature>
<feature type="domain" description="AIG1-type G" evidence="5">
    <location>
        <begin position="10"/>
        <end position="218"/>
    </location>
</feature>
<evidence type="ECO:0000256" key="3">
    <source>
        <dbReference type="ARBA" id="ARBA00023134"/>
    </source>
</evidence>
<dbReference type="InterPro" id="IPR045058">
    <property type="entry name" value="GIMA/IAN/Toc"/>
</dbReference>
<dbReference type="SUPFAM" id="SSF52540">
    <property type="entry name" value="P-loop containing nucleoside triphosphate hydrolases"/>
    <property type="match status" value="2"/>
</dbReference>
<keyword evidence="3" id="KW-0342">GTP-binding</keyword>
<dbReference type="InterPro" id="IPR006703">
    <property type="entry name" value="G_AIG1"/>
</dbReference>
<evidence type="ECO:0000256" key="1">
    <source>
        <dbReference type="ARBA" id="ARBA00008535"/>
    </source>
</evidence>
<evidence type="ECO:0000256" key="4">
    <source>
        <dbReference type="SAM" id="Phobius"/>
    </source>
</evidence>
<protein>
    <submittedName>
        <fullName evidence="6">GTPase IMAP family member 4-like</fullName>
    </submittedName>
</protein>
<dbReference type="EMBL" id="OY660874">
    <property type="protein sequence ID" value="CAJ1066952.1"/>
    <property type="molecule type" value="Genomic_DNA"/>
</dbReference>
<feature type="transmembrane region" description="Helical" evidence="4">
    <location>
        <begin position="421"/>
        <end position="440"/>
    </location>
</feature>
<organism evidence="6 7">
    <name type="scientific">Xyrichtys novacula</name>
    <name type="common">Pearly razorfish</name>
    <name type="synonym">Hemipteronotus novacula</name>
    <dbReference type="NCBI Taxonomy" id="13765"/>
    <lineage>
        <taxon>Eukaryota</taxon>
        <taxon>Metazoa</taxon>
        <taxon>Chordata</taxon>
        <taxon>Craniata</taxon>
        <taxon>Vertebrata</taxon>
        <taxon>Euteleostomi</taxon>
        <taxon>Actinopterygii</taxon>
        <taxon>Neopterygii</taxon>
        <taxon>Teleostei</taxon>
        <taxon>Neoteleostei</taxon>
        <taxon>Acanthomorphata</taxon>
        <taxon>Eupercaria</taxon>
        <taxon>Labriformes</taxon>
        <taxon>Labridae</taxon>
        <taxon>Xyrichtys</taxon>
    </lineage>
</organism>
<name>A0AAV1FZB3_XYRNO</name>
<dbReference type="Pfam" id="PF04548">
    <property type="entry name" value="AIG1"/>
    <property type="match status" value="2"/>
</dbReference>
<evidence type="ECO:0000259" key="5">
    <source>
        <dbReference type="PROSITE" id="PS51720"/>
    </source>
</evidence>
<accession>A0AAV1FZB3</accession>
<evidence type="ECO:0000313" key="7">
    <source>
        <dbReference type="Proteomes" id="UP001178508"/>
    </source>
</evidence>
<proteinExistence type="inferred from homology"/>
<comment type="similarity">
    <text evidence="1">Belongs to the TRAFAC class TrmE-Era-EngA-EngB-Septin-like GTPase superfamily. AIG1/Toc34/Toc159-like paraseptin GTPase family. IAN subfamily.</text>
</comment>
<dbReference type="GO" id="GO:0005525">
    <property type="term" value="F:GTP binding"/>
    <property type="evidence" value="ECO:0007669"/>
    <property type="project" value="UniProtKB-KW"/>
</dbReference>
<keyword evidence="4" id="KW-0472">Membrane</keyword>
<reference evidence="6" key="1">
    <citation type="submission" date="2023-08" db="EMBL/GenBank/DDBJ databases">
        <authorList>
            <person name="Alioto T."/>
            <person name="Alioto T."/>
            <person name="Gomez Garrido J."/>
        </authorList>
    </citation>
    <scope>NUCLEOTIDE SEQUENCE</scope>
</reference>
<dbReference type="Gene3D" id="3.40.50.300">
    <property type="entry name" value="P-loop containing nucleotide triphosphate hydrolases"/>
    <property type="match status" value="2"/>
</dbReference>
<gene>
    <name evidence="6" type="ORF">XNOV1_A015043</name>
</gene>
<evidence type="ECO:0000313" key="6">
    <source>
        <dbReference type="EMBL" id="CAJ1066952.1"/>
    </source>
</evidence>
<dbReference type="InterPro" id="IPR027417">
    <property type="entry name" value="P-loop_NTPase"/>
</dbReference>
<keyword evidence="4" id="KW-1133">Transmembrane helix</keyword>
<keyword evidence="2" id="KW-0547">Nucleotide-binding</keyword>